<keyword evidence="2" id="KW-1185">Reference proteome</keyword>
<organism evidence="1 2">
    <name type="scientific">Candidatus Nitrosocosmicus franklandianus</name>
    <dbReference type="NCBI Taxonomy" id="1798806"/>
    <lineage>
        <taxon>Archaea</taxon>
        <taxon>Nitrososphaerota</taxon>
        <taxon>Nitrososphaeria</taxon>
        <taxon>Nitrososphaerales</taxon>
        <taxon>Nitrososphaeraceae</taxon>
        <taxon>Candidatus Nitrosocosmicus</taxon>
    </lineage>
</organism>
<name>A0A484I7D6_9ARCH</name>
<sequence length="56" mass="6556">MNRFNVYRQNLANFYNFGKLIESKITPMDYLINQVCLNQDNVSKNQIISNIPFSPS</sequence>
<reference evidence="1 2" key="1">
    <citation type="submission" date="2019-02" db="EMBL/GenBank/DDBJ databases">
        <authorList>
            <person name="Lehtovirta-Morley E L."/>
        </authorList>
    </citation>
    <scope>NUCLEOTIDE SEQUENCE [LARGE SCALE GENOMIC DNA]</scope>
    <source>
        <strain evidence="1">NFRAN1</strain>
    </source>
</reference>
<gene>
    <name evidence="1" type="ORF">NFRAN_0388</name>
</gene>
<protein>
    <submittedName>
        <fullName evidence="1">Uncharacterized protein</fullName>
    </submittedName>
</protein>
<accession>A0A484I7D6</accession>
<dbReference type="KEGG" id="nfn:NFRAN_0388"/>
<evidence type="ECO:0000313" key="1">
    <source>
        <dbReference type="EMBL" id="VFJ12709.1"/>
    </source>
</evidence>
<dbReference type="AlphaFoldDB" id="A0A484I7D6"/>
<dbReference type="EMBL" id="LR216287">
    <property type="protein sequence ID" value="VFJ12709.1"/>
    <property type="molecule type" value="Genomic_DNA"/>
</dbReference>
<evidence type="ECO:0000313" key="2">
    <source>
        <dbReference type="Proteomes" id="UP000294299"/>
    </source>
</evidence>
<proteinExistence type="predicted"/>
<dbReference type="Proteomes" id="UP000294299">
    <property type="component" value="Chromosome NFRAN"/>
</dbReference>